<dbReference type="InterPro" id="IPR005303">
    <property type="entry name" value="MOCOS_middle"/>
</dbReference>
<evidence type="ECO:0000259" key="4">
    <source>
        <dbReference type="PROSITE" id="PS51340"/>
    </source>
</evidence>
<dbReference type="AlphaFoldDB" id="A0A8J9VMF0"/>
<dbReference type="GO" id="GO:0006777">
    <property type="term" value="P:Mo-molybdopterin cofactor biosynthetic process"/>
    <property type="evidence" value="ECO:0007669"/>
    <property type="project" value="UniProtKB-KW"/>
</dbReference>
<dbReference type="Pfam" id="PF03476">
    <property type="entry name" value="MOSC_N"/>
    <property type="match status" value="1"/>
</dbReference>
<keyword evidence="3" id="KW-0501">Molybdenum cofactor biosynthesis</keyword>
<keyword evidence="1" id="KW-0808">Transferase</keyword>
<keyword evidence="6" id="KW-1185">Reference proteome</keyword>
<evidence type="ECO:0000256" key="1">
    <source>
        <dbReference type="ARBA" id="ARBA00022679"/>
    </source>
</evidence>
<dbReference type="GO" id="GO:0008265">
    <property type="term" value="F:molybdenum cofactor sulfurtransferase activity"/>
    <property type="evidence" value="ECO:0007669"/>
    <property type="project" value="InterPro"/>
</dbReference>
<keyword evidence="2" id="KW-0663">Pyridoxal phosphate</keyword>
<dbReference type="SUPFAM" id="SSF53383">
    <property type="entry name" value="PLP-dependent transferases"/>
    <property type="match status" value="1"/>
</dbReference>
<dbReference type="FunFam" id="3.40.640.10:FF:000119">
    <property type="entry name" value="Molybdenum cofactor sulfurase"/>
    <property type="match status" value="1"/>
</dbReference>
<evidence type="ECO:0000256" key="2">
    <source>
        <dbReference type="ARBA" id="ARBA00022898"/>
    </source>
</evidence>
<dbReference type="SUPFAM" id="SSF141673">
    <property type="entry name" value="MOSC N-terminal domain-like"/>
    <property type="match status" value="1"/>
</dbReference>
<evidence type="ECO:0000313" key="5">
    <source>
        <dbReference type="EMBL" id="CAH0729350.1"/>
    </source>
</evidence>
<name>A0A8J9VMF0_9NEOP</name>
<dbReference type="InterPro" id="IPR015422">
    <property type="entry name" value="PyrdxlP-dep_Trfase_small"/>
</dbReference>
<dbReference type="InterPro" id="IPR028886">
    <property type="entry name" value="MoCo_sulfurase"/>
</dbReference>
<dbReference type="Gene3D" id="3.90.1150.10">
    <property type="entry name" value="Aspartate Aminotransferase, domain 1"/>
    <property type="match status" value="1"/>
</dbReference>
<evidence type="ECO:0000313" key="6">
    <source>
        <dbReference type="Proteomes" id="UP000838878"/>
    </source>
</evidence>
<organism evidence="5 6">
    <name type="scientific">Brenthis ino</name>
    <name type="common">lesser marbled fritillary</name>
    <dbReference type="NCBI Taxonomy" id="405034"/>
    <lineage>
        <taxon>Eukaryota</taxon>
        <taxon>Metazoa</taxon>
        <taxon>Ecdysozoa</taxon>
        <taxon>Arthropoda</taxon>
        <taxon>Hexapoda</taxon>
        <taxon>Insecta</taxon>
        <taxon>Pterygota</taxon>
        <taxon>Neoptera</taxon>
        <taxon>Endopterygota</taxon>
        <taxon>Lepidoptera</taxon>
        <taxon>Glossata</taxon>
        <taxon>Ditrysia</taxon>
        <taxon>Papilionoidea</taxon>
        <taxon>Nymphalidae</taxon>
        <taxon>Heliconiinae</taxon>
        <taxon>Argynnini</taxon>
        <taxon>Brenthis</taxon>
    </lineage>
</organism>
<accession>A0A8J9VMF0</accession>
<dbReference type="PANTHER" id="PTHR14237">
    <property type="entry name" value="MOLYBDOPTERIN COFACTOR SULFURASE MOSC"/>
    <property type="match status" value="1"/>
</dbReference>
<dbReference type="Proteomes" id="UP000838878">
    <property type="component" value="Chromosome 8"/>
</dbReference>
<reference evidence="5" key="1">
    <citation type="submission" date="2021-12" db="EMBL/GenBank/DDBJ databases">
        <authorList>
            <person name="Martin H S."/>
        </authorList>
    </citation>
    <scope>NUCLEOTIDE SEQUENCE</scope>
</reference>
<dbReference type="Gene3D" id="3.40.640.10">
    <property type="entry name" value="Type I PLP-dependent aspartate aminotransferase-like (Major domain)"/>
    <property type="match status" value="1"/>
</dbReference>
<dbReference type="Pfam" id="PF00266">
    <property type="entry name" value="Aminotran_5"/>
    <property type="match status" value="1"/>
</dbReference>
<dbReference type="InterPro" id="IPR000192">
    <property type="entry name" value="Aminotrans_V_dom"/>
</dbReference>
<dbReference type="InterPro" id="IPR015421">
    <property type="entry name" value="PyrdxlP-dep_Trfase_major"/>
</dbReference>
<dbReference type="EMBL" id="OV170228">
    <property type="protein sequence ID" value="CAH0729350.1"/>
    <property type="molecule type" value="Genomic_DNA"/>
</dbReference>
<feature type="domain" description="MOSC" evidence="4">
    <location>
        <begin position="661"/>
        <end position="809"/>
    </location>
</feature>
<dbReference type="InterPro" id="IPR005302">
    <property type="entry name" value="MoCF_Sase_C"/>
</dbReference>
<dbReference type="PROSITE" id="PS51340">
    <property type="entry name" value="MOSC"/>
    <property type="match status" value="1"/>
</dbReference>
<feature type="non-terminal residue" evidence="5">
    <location>
        <position position="817"/>
    </location>
</feature>
<evidence type="ECO:0000256" key="3">
    <source>
        <dbReference type="ARBA" id="ARBA00023150"/>
    </source>
</evidence>
<dbReference type="GO" id="GO:0030151">
    <property type="term" value="F:molybdenum ion binding"/>
    <property type="evidence" value="ECO:0007669"/>
    <property type="project" value="InterPro"/>
</dbReference>
<dbReference type="Pfam" id="PF03473">
    <property type="entry name" value="MOSC"/>
    <property type="match status" value="1"/>
</dbReference>
<protein>
    <recommendedName>
        <fullName evidence="4">MOSC domain-containing protein</fullName>
    </recommendedName>
</protein>
<dbReference type="PANTHER" id="PTHR14237:SF80">
    <property type="entry name" value="MOLYBDENUM COFACTOR SULFURASE"/>
    <property type="match status" value="1"/>
</dbReference>
<proteinExistence type="inferred from homology"/>
<gene>
    <name evidence="5" type="ORF">BINO364_LOCUS14448</name>
</gene>
<dbReference type="GO" id="GO:0030170">
    <property type="term" value="F:pyridoxal phosphate binding"/>
    <property type="evidence" value="ECO:0007669"/>
    <property type="project" value="InterPro"/>
</dbReference>
<sequence>MSVLSNVIDNHRMQRIRNEFIRLGDKCYLENAGTALYPQSLLKKINEDLLNNVYLNPHSDKETRDCIEQVRNIVLSHFNTSASTYSIIFTSGTTQSLKLALESFDFHSNDDDEDRGSFLYLLDNHTSVIGLRELAEEKNADVINISHKEFLSSLKPIHESKTCHNKSNKSNTLLAYPAQNNFNGFKYPVDCISNIKKGCLNGFLKKQLCAVNCNWYILLDAASFVATSNLDLSITQPDFVCMSFYKIFGFPTGLGALLVKNSSANVLTQKKYFGGGTVDIVLSNDSFHVKRDVLHERFEDGTLPFLSVIALKHSFETMNNLIPKIVNNNVMDTISFHTFYLAKDLYEQLSNLKHENGRHAAVLYMDSDFTDIKIQGGILAFNLVRENGSYIGYAEFQHMAELFNISIRTGCFCNSGTCQRHLKFTNSEMKSMYKAGHKCGDEVDLINGKPTGAIRVSFGYYNTFNDIDKLILMISRCFVRKEFHRPKRDILHFNKEHKRDGIALKEKILTIISDRFFNPVNPVTPNIESKVILSEISIFPIKSCGALKIKSGWPIGLKGFEYDREWMIIKDNGACLTQKHNTLMCKIQPYIDIENQCLTLYFEGESPISVPLNPSLKNIYKETQVCQSKVCTDVVKGYDCGDEVADWISNCLGMSFLRLIRQSSDRIAKGTGEQKLLSLSNQAQYLLINKATVRWLKSKIKDESFLDDIDSMVDRFRGNLIIDAAQELVEREWQKVVIGSQEFKVEGQCSRCQMVCIDQKTGEKTVEPLRTISEEFGGKLRFGIYLSYIEPSNGCKNRVLQANSIVTPFLNNENIIR</sequence>
<dbReference type="HAMAP" id="MF_03050">
    <property type="entry name" value="MOCOS"/>
    <property type="match status" value="1"/>
</dbReference>
<dbReference type="InterPro" id="IPR015424">
    <property type="entry name" value="PyrdxlP-dep_Trfase"/>
</dbReference>
<dbReference type="OrthoDB" id="420046at2759"/>